<accession>A0A6J6B468</accession>
<keyword evidence="1" id="KW-0812">Transmembrane</keyword>
<name>A0A6J6B468_9ZZZZ</name>
<keyword evidence="1" id="KW-0472">Membrane</keyword>
<dbReference type="EMBL" id="CAEZSJ010000015">
    <property type="protein sequence ID" value="CAB4533298.1"/>
    <property type="molecule type" value="Genomic_DNA"/>
</dbReference>
<feature type="transmembrane region" description="Helical" evidence="1">
    <location>
        <begin position="117"/>
        <end position="135"/>
    </location>
</feature>
<feature type="transmembrane region" description="Helical" evidence="1">
    <location>
        <begin position="52"/>
        <end position="74"/>
    </location>
</feature>
<feature type="transmembrane region" description="Helical" evidence="1">
    <location>
        <begin position="86"/>
        <end position="105"/>
    </location>
</feature>
<gene>
    <name evidence="2" type="ORF">UFOPK1425_00160</name>
</gene>
<reference evidence="2" key="1">
    <citation type="submission" date="2020-05" db="EMBL/GenBank/DDBJ databases">
        <authorList>
            <person name="Chiriac C."/>
            <person name="Salcher M."/>
            <person name="Ghai R."/>
            <person name="Kavagutti S V."/>
        </authorList>
    </citation>
    <scope>NUCLEOTIDE SEQUENCE</scope>
</reference>
<sequence>MDRVKRLNQIDYVTGIIGAMMLIVYWLIIATLPDFFFVNPTGEELQIRRAELILSTLGWILMSTVAPIALFLYASGFHKARHILPYTALIWPVSLLISQATVYILDGSFYFDYLFKFPIFIYTDIVLPIFILMIWHDLRENFSGKELEVN</sequence>
<evidence type="ECO:0000313" key="2">
    <source>
        <dbReference type="EMBL" id="CAB4533298.1"/>
    </source>
</evidence>
<evidence type="ECO:0000256" key="1">
    <source>
        <dbReference type="SAM" id="Phobius"/>
    </source>
</evidence>
<protein>
    <submittedName>
        <fullName evidence="2">Unannotated protein</fullName>
    </submittedName>
</protein>
<feature type="transmembrane region" description="Helical" evidence="1">
    <location>
        <begin position="12"/>
        <end position="32"/>
    </location>
</feature>
<proteinExistence type="predicted"/>
<dbReference type="AlphaFoldDB" id="A0A6J6B468"/>
<keyword evidence="1" id="KW-1133">Transmembrane helix</keyword>
<organism evidence="2">
    <name type="scientific">freshwater metagenome</name>
    <dbReference type="NCBI Taxonomy" id="449393"/>
    <lineage>
        <taxon>unclassified sequences</taxon>
        <taxon>metagenomes</taxon>
        <taxon>ecological metagenomes</taxon>
    </lineage>
</organism>